<gene>
    <name evidence="10" type="ORF">GCM10011505_19150</name>
</gene>
<dbReference type="Pfam" id="PF00133">
    <property type="entry name" value="tRNA-synt_1"/>
    <property type="match status" value="1"/>
</dbReference>
<dbReference type="PANTHER" id="PTHR42765:SF1">
    <property type="entry name" value="ISOLEUCINE--TRNA LIGASE, MITOCHONDRIAL"/>
    <property type="match status" value="1"/>
</dbReference>
<proteinExistence type="inferred from homology"/>
<comment type="caution">
    <text evidence="10">The sequence shown here is derived from an EMBL/GenBank/DDBJ whole genome shotgun (WGS) entry which is preliminary data.</text>
</comment>
<feature type="region of interest" description="Disordered" evidence="8">
    <location>
        <begin position="171"/>
        <end position="215"/>
    </location>
</feature>
<comment type="catalytic activity">
    <reaction evidence="7">
        <text>tRNA(Ile) + L-isoleucine + ATP = L-isoleucyl-tRNA(Ile) + AMP + diphosphate</text>
        <dbReference type="Rhea" id="RHEA:11060"/>
        <dbReference type="Rhea" id="RHEA-COMP:9666"/>
        <dbReference type="Rhea" id="RHEA-COMP:9695"/>
        <dbReference type="ChEBI" id="CHEBI:30616"/>
        <dbReference type="ChEBI" id="CHEBI:33019"/>
        <dbReference type="ChEBI" id="CHEBI:58045"/>
        <dbReference type="ChEBI" id="CHEBI:78442"/>
        <dbReference type="ChEBI" id="CHEBI:78528"/>
        <dbReference type="ChEBI" id="CHEBI:456215"/>
        <dbReference type="EC" id="6.1.1.5"/>
    </reaction>
</comment>
<keyword evidence="3" id="KW-0547">Nucleotide-binding</keyword>
<evidence type="ECO:0000256" key="1">
    <source>
        <dbReference type="ARBA" id="ARBA00006887"/>
    </source>
</evidence>
<keyword evidence="11" id="KW-1185">Reference proteome</keyword>
<dbReference type="InterPro" id="IPR014729">
    <property type="entry name" value="Rossmann-like_a/b/a_fold"/>
</dbReference>
<evidence type="ECO:0000313" key="11">
    <source>
        <dbReference type="Proteomes" id="UP000603352"/>
    </source>
</evidence>
<name>A0ABQ1IGA5_9PROT</name>
<accession>A0ABQ1IGA5</accession>
<evidence type="ECO:0000256" key="8">
    <source>
        <dbReference type="SAM" id="MobiDB-lite"/>
    </source>
</evidence>
<keyword evidence="6" id="KW-0030">Aminoacyl-tRNA synthetase</keyword>
<organism evidence="10 11">
    <name type="scientific">Tistrella bauzanensis</name>
    <dbReference type="NCBI Taxonomy" id="657419"/>
    <lineage>
        <taxon>Bacteria</taxon>
        <taxon>Pseudomonadati</taxon>
        <taxon>Pseudomonadota</taxon>
        <taxon>Alphaproteobacteria</taxon>
        <taxon>Geminicoccales</taxon>
        <taxon>Geminicoccaceae</taxon>
        <taxon>Tistrella</taxon>
    </lineage>
</organism>
<evidence type="ECO:0000256" key="4">
    <source>
        <dbReference type="ARBA" id="ARBA00022840"/>
    </source>
</evidence>
<evidence type="ECO:0000256" key="7">
    <source>
        <dbReference type="ARBA" id="ARBA00048359"/>
    </source>
</evidence>
<dbReference type="PROSITE" id="PS00178">
    <property type="entry name" value="AA_TRNA_LIGASE_I"/>
    <property type="match status" value="1"/>
</dbReference>
<feature type="domain" description="Aminoacyl-tRNA synthetase class Ia" evidence="9">
    <location>
        <begin position="53"/>
        <end position="171"/>
    </location>
</feature>
<dbReference type="Gene3D" id="3.40.50.620">
    <property type="entry name" value="HUPs"/>
    <property type="match status" value="1"/>
</dbReference>
<dbReference type="EMBL" id="BMDZ01000018">
    <property type="protein sequence ID" value="GGB37826.1"/>
    <property type="molecule type" value="Genomic_DNA"/>
</dbReference>
<evidence type="ECO:0000256" key="2">
    <source>
        <dbReference type="ARBA" id="ARBA00022598"/>
    </source>
</evidence>
<dbReference type="SUPFAM" id="SSF52374">
    <property type="entry name" value="Nucleotidylyl transferase"/>
    <property type="match status" value="1"/>
</dbReference>
<keyword evidence="5" id="KW-0648">Protein biosynthesis</keyword>
<dbReference type="Proteomes" id="UP000603352">
    <property type="component" value="Unassembled WGS sequence"/>
</dbReference>
<evidence type="ECO:0000256" key="5">
    <source>
        <dbReference type="ARBA" id="ARBA00022917"/>
    </source>
</evidence>
<dbReference type="InterPro" id="IPR001412">
    <property type="entry name" value="aa-tRNA-synth_I_CS"/>
</dbReference>
<keyword evidence="2" id="KW-0436">Ligase</keyword>
<keyword evidence="4" id="KW-0067">ATP-binding</keyword>
<dbReference type="InterPro" id="IPR050081">
    <property type="entry name" value="Ile-tRNA_ligase"/>
</dbReference>
<evidence type="ECO:0000313" key="10">
    <source>
        <dbReference type="EMBL" id="GGB37826.1"/>
    </source>
</evidence>
<comment type="similarity">
    <text evidence="1">Belongs to the class-I aminoacyl-tRNA synthetase family. IleS type 1 subfamily.</text>
</comment>
<evidence type="ECO:0000256" key="3">
    <source>
        <dbReference type="ARBA" id="ARBA00022741"/>
    </source>
</evidence>
<feature type="compositionally biased region" description="Low complexity" evidence="8">
    <location>
        <begin position="193"/>
        <end position="215"/>
    </location>
</feature>
<protein>
    <recommendedName>
        <fullName evidence="9">Aminoacyl-tRNA synthetase class Ia domain-containing protein</fullName>
    </recommendedName>
</protein>
<evidence type="ECO:0000256" key="6">
    <source>
        <dbReference type="ARBA" id="ARBA00023146"/>
    </source>
</evidence>
<dbReference type="PANTHER" id="PTHR42765">
    <property type="entry name" value="SOLEUCYL-TRNA SYNTHETASE"/>
    <property type="match status" value="1"/>
</dbReference>
<dbReference type="InterPro" id="IPR002300">
    <property type="entry name" value="aa-tRNA-synth_Ia"/>
</dbReference>
<evidence type="ECO:0000259" key="9">
    <source>
        <dbReference type="Pfam" id="PF00133"/>
    </source>
</evidence>
<feature type="compositionally biased region" description="Basic and acidic residues" evidence="8">
    <location>
        <begin position="181"/>
        <end position="190"/>
    </location>
</feature>
<reference evidence="11" key="1">
    <citation type="journal article" date="2019" name="Int. J. Syst. Evol. Microbiol.">
        <title>The Global Catalogue of Microorganisms (GCM) 10K type strain sequencing project: providing services to taxonomists for standard genome sequencing and annotation.</title>
        <authorList>
            <consortium name="The Broad Institute Genomics Platform"/>
            <consortium name="The Broad Institute Genome Sequencing Center for Infectious Disease"/>
            <person name="Wu L."/>
            <person name="Ma J."/>
        </authorList>
    </citation>
    <scope>NUCLEOTIDE SEQUENCE [LARGE SCALE GENOMIC DNA]</scope>
    <source>
        <strain evidence="11">CGMCC 1.10188</strain>
    </source>
</reference>
<sequence>MMTDTVDTALDTTLDNHAASHGTDHGAAAPVLLPETAFSARRDPATETMLAADWQTGALHRRVHDACAGRPRWVLHDGPPYANGDIHMGHAVDKLFKDMLVRARRMAGYDAVLVPGWDCHGLPIEWAVEEEMRGQGRQRRDIDPATFRAACRARAEHWVARQADGFRRLGGAGRLGSSLSDDERRGRGGDGGRAAPAAGRWPGVPGKAPGAVVGA</sequence>